<feature type="compositionally biased region" description="Low complexity" evidence="1">
    <location>
        <begin position="131"/>
        <end position="147"/>
    </location>
</feature>
<accession>A0A8W8LE26</accession>
<feature type="region of interest" description="Disordered" evidence="1">
    <location>
        <begin position="118"/>
        <end position="147"/>
    </location>
</feature>
<evidence type="ECO:0000256" key="2">
    <source>
        <dbReference type="SAM" id="SignalP"/>
    </source>
</evidence>
<reference evidence="3" key="1">
    <citation type="submission" date="2022-08" db="UniProtKB">
        <authorList>
            <consortium name="EnsemblMetazoa"/>
        </authorList>
    </citation>
    <scope>IDENTIFICATION</scope>
    <source>
        <strain evidence="3">05x7-T-G4-1.051#20</strain>
    </source>
</reference>
<evidence type="ECO:0000313" key="3">
    <source>
        <dbReference type="EnsemblMetazoa" id="G27640.1:cds"/>
    </source>
</evidence>
<organism evidence="3 4">
    <name type="scientific">Magallana gigas</name>
    <name type="common">Pacific oyster</name>
    <name type="synonym">Crassostrea gigas</name>
    <dbReference type="NCBI Taxonomy" id="29159"/>
    <lineage>
        <taxon>Eukaryota</taxon>
        <taxon>Metazoa</taxon>
        <taxon>Spiralia</taxon>
        <taxon>Lophotrochozoa</taxon>
        <taxon>Mollusca</taxon>
        <taxon>Bivalvia</taxon>
        <taxon>Autobranchia</taxon>
        <taxon>Pteriomorphia</taxon>
        <taxon>Ostreida</taxon>
        <taxon>Ostreoidea</taxon>
        <taxon>Ostreidae</taxon>
        <taxon>Magallana</taxon>
    </lineage>
</organism>
<keyword evidence="4" id="KW-1185">Reference proteome</keyword>
<feature type="chain" id="PRO_5036493764" evidence="2">
    <location>
        <begin position="23"/>
        <end position="196"/>
    </location>
</feature>
<dbReference type="Proteomes" id="UP000005408">
    <property type="component" value="Unassembled WGS sequence"/>
</dbReference>
<evidence type="ECO:0000313" key="4">
    <source>
        <dbReference type="Proteomes" id="UP000005408"/>
    </source>
</evidence>
<proteinExistence type="predicted"/>
<sequence length="196" mass="21472">MDCRGSCILLVYVFSPLITVECSSLPFGNRGMGLSMQSRKSSLGMGIMDQRILLHAPEPIEPINPMVGTSPCFIKCKLKPNPCNSYINAKGCPPPKNIPQQHVFNILPQQRFGNQPMNPFSFSSPPPPPTTTTTTTTATTTTKATTTTTTTVTEKDFTGEQHNIFTTTTSPFPQSTTKATRGITVNPFAFWIINRK</sequence>
<protein>
    <submittedName>
        <fullName evidence="3">Uncharacterized protein</fullName>
    </submittedName>
</protein>
<evidence type="ECO:0000256" key="1">
    <source>
        <dbReference type="SAM" id="MobiDB-lite"/>
    </source>
</evidence>
<keyword evidence="2" id="KW-0732">Signal</keyword>
<feature type="signal peptide" evidence="2">
    <location>
        <begin position="1"/>
        <end position="22"/>
    </location>
</feature>
<dbReference type="EnsemblMetazoa" id="G27640.1">
    <property type="protein sequence ID" value="G27640.1:cds"/>
    <property type="gene ID" value="G27640"/>
</dbReference>
<dbReference type="AlphaFoldDB" id="A0A8W8LE26"/>
<name>A0A8W8LE26_MAGGI</name>